<dbReference type="InterPro" id="IPR023312">
    <property type="entry name" value="Put_nitroreductase_C_bac"/>
</dbReference>
<evidence type="ECO:0000313" key="5">
    <source>
        <dbReference type="Proteomes" id="UP000324143"/>
    </source>
</evidence>
<comment type="caution">
    <text evidence="4">The sequence shown here is derived from an EMBL/GenBank/DDBJ whole genome shotgun (WGS) entry which is preliminary data.</text>
</comment>
<dbReference type="EMBL" id="VSIX01000012">
    <property type="protein sequence ID" value="TYB32000.1"/>
    <property type="molecule type" value="Genomic_DNA"/>
</dbReference>
<reference evidence="4" key="1">
    <citation type="submission" date="2019-08" db="EMBL/GenBank/DDBJ databases">
        <title>Genomic characterization of a novel candidate phylum (ARYD3) from a high temperature, high salinity tertiary oil reservoir in north central Oklahoma, USA.</title>
        <authorList>
            <person name="Youssef N.H."/>
            <person name="Yadav A."/>
            <person name="Elshahed M.S."/>
        </authorList>
    </citation>
    <scope>NUCLEOTIDE SEQUENCE [LARGE SCALE GENOMIC DNA]</scope>
    <source>
        <strain evidence="4">ARYD3</strain>
    </source>
</reference>
<dbReference type="Proteomes" id="UP000324143">
    <property type="component" value="Unassembled WGS sequence"/>
</dbReference>
<dbReference type="Gene3D" id="2.20.180.10">
    <property type="entry name" value="putative fmn-dependent nitroreductase like domains"/>
    <property type="match status" value="1"/>
</dbReference>
<evidence type="ECO:0000313" key="4">
    <source>
        <dbReference type="EMBL" id="TYB32000.1"/>
    </source>
</evidence>
<name>A0A5D0MKM6_9BACT</name>
<accession>A0A5D0MKM6</accession>
<dbReference type="InterPro" id="IPR000415">
    <property type="entry name" value="Nitroreductase-like"/>
</dbReference>
<protein>
    <submittedName>
        <fullName evidence="4">Nitroreductase family protein</fullName>
    </submittedName>
</protein>
<comment type="similarity">
    <text evidence="1">Belongs to the nitroreductase family.</text>
</comment>
<dbReference type="GO" id="GO:0016491">
    <property type="term" value="F:oxidoreductase activity"/>
    <property type="evidence" value="ECO:0007669"/>
    <property type="project" value="UniProtKB-KW"/>
</dbReference>
<keyword evidence="5" id="KW-1185">Reference proteome</keyword>
<feature type="domain" description="Nitroreductase" evidence="3">
    <location>
        <begin position="6"/>
        <end position="150"/>
    </location>
</feature>
<evidence type="ECO:0000256" key="2">
    <source>
        <dbReference type="ARBA" id="ARBA00023002"/>
    </source>
</evidence>
<gene>
    <name evidence="4" type="ORF">FXF47_01280</name>
</gene>
<dbReference type="Gene3D" id="3.40.109.10">
    <property type="entry name" value="NADH Oxidase"/>
    <property type="match status" value="1"/>
</dbReference>
<dbReference type="PANTHER" id="PTHR43673">
    <property type="entry name" value="NAD(P)H NITROREDUCTASE YDGI-RELATED"/>
    <property type="match status" value="1"/>
</dbReference>
<evidence type="ECO:0000256" key="1">
    <source>
        <dbReference type="ARBA" id="ARBA00007118"/>
    </source>
</evidence>
<dbReference type="AlphaFoldDB" id="A0A5D0MKM6"/>
<dbReference type="Pfam" id="PF00881">
    <property type="entry name" value="Nitroreductase"/>
    <property type="match status" value="1"/>
</dbReference>
<sequence>MIEDLIKKNRSYRRFKQNEKVDFQTLKNLVKLARCSASGMNKQPIKFYLANDKKTNNKIFPALSWAGSLKNWEGPEKGERPAAYIILLGDKNIRKSFGVDHGIMAQSILLGAVEKGYGGCMLGAIDRNLLRENLDIKDDYEILLVLALGKPAEKVILENAIDGNVTYYRDKKDNHHVPKRPIDELIVNP</sequence>
<organism evidence="4 5">
    <name type="scientific">Candidatus Mcinerneyibacterium aminivorans</name>
    <dbReference type="NCBI Taxonomy" id="2703815"/>
    <lineage>
        <taxon>Bacteria</taxon>
        <taxon>Candidatus Macinerneyibacteriota</taxon>
        <taxon>Candidatus Mcinerneyibacteria</taxon>
        <taxon>Candidatus Mcinerneyibacteriales</taxon>
        <taxon>Candidatus Mcinerneyibacteriaceae</taxon>
        <taxon>Candidatus Mcinerneyibacterium</taxon>
    </lineage>
</organism>
<dbReference type="SUPFAM" id="SSF55469">
    <property type="entry name" value="FMN-dependent nitroreductase-like"/>
    <property type="match status" value="1"/>
</dbReference>
<dbReference type="InterPro" id="IPR029479">
    <property type="entry name" value="Nitroreductase"/>
</dbReference>
<evidence type="ECO:0000259" key="3">
    <source>
        <dbReference type="Pfam" id="PF00881"/>
    </source>
</evidence>
<keyword evidence="2" id="KW-0560">Oxidoreductase</keyword>
<proteinExistence type="inferred from homology"/>
<dbReference type="PANTHER" id="PTHR43673:SF10">
    <property type="entry name" value="NADH DEHYDROGENASE_NAD(P)H NITROREDUCTASE XCC3605-RELATED"/>
    <property type="match status" value="1"/>
</dbReference>
<dbReference type="CDD" id="cd02062">
    <property type="entry name" value="Nitro_FMN_reductase"/>
    <property type="match status" value="1"/>
</dbReference>